<dbReference type="Proteomes" id="UP000564378">
    <property type="component" value="Unassembled WGS sequence"/>
</dbReference>
<proteinExistence type="predicted"/>
<evidence type="ECO:0000256" key="5">
    <source>
        <dbReference type="ARBA" id="ARBA00023136"/>
    </source>
</evidence>
<dbReference type="PROSITE" id="PS50850">
    <property type="entry name" value="MFS"/>
    <property type="match status" value="1"/>
</dbReference>
<feature type="transmembrane region" description="Helical" evidence="6">
    <location>
        <begin position="336"/>
        <end position="357"/>
    </location>
</feature>
<dbReference type="CDD" id="cd17328">
    <property type="entry name" value="MFS_spinster_like"/>
    <property type="match status" value="1"/>
</dbReference>
<reference evidence="8 9" key="1">
    <citation type="submission" date="2020-08" db="EMBL/GenBank/DDBJ databases">
        <title>Draft genome sequence of Parasphingopyxis sp. GrpM-11.</title>
        <authorList>
            <person name="Oh J."/>
            <person name="Roh D.-H."/>
        </authorList>
    </citation>
    <scope>NUCLEOTIDE SEQUENCE [LARGE SCALE GENOMIC DNA]</scope>
    <source>
        <strain evidence="8 9">GrpM-11</strain>
    </source>
</reference>
<organism evidence="8 9">
    <name type="scientific">Parasphingopyxis marina</name>
    <dbReference type="NCBI Taxonomy" id="2761622"/>
    <lineage>
        <taxon>Bacteria</taxon>
        <taxon>Pseudomonadati</taxon>
        <taxon>Pseudomonadota</taxon>
        <taxon>Alphaproteobacteria</taxon>
        <taxon>Sphingomonadales</taxon>
        <taxon>Sphingomonadaceae</taxon>
        <taxon>Parasphingopyxis</taxon>
    </lineage>
</organism>
<dbReference type="PANTHER" id="PTHR23505:SF79">
    <property type="entry name" value="PROTEIN SPINSTER"/>
    <property type="match status" value="1"/>
</dbReference>
<evidence type="ECO:0000256" key="2">
    <source>
        <dbReference type="ARBA" id="ARBA00022448"/>
    </source>
</evidence>
<feature type="transmembrane region" description="Helical" evidence="6">
    <location>
        <begin position="307"/>
        <end position="330"/>
    </location>
</feature>
<dbReference type="PROSITE" id="PS00216">
    <property type="entry name" value="SUGAR_TRANSPORT_1"/>
    <property type="match status" value="1"/>
</dbReference>
<feature type="transmembrane region" description="Helical" evidence="6">
    <location>
        <begin position="24"/>
        <end position="41"/>
    </location>
</feature>
<dbReference type="PANTHER" id="PTHR23505">
    <property type="entry name" value="SPINSTER"/>
    <property type="match status" value="1"/>
</dbReference>
<accession>A0A842HU02</accession>
<evidence type="ECO:0000256" key="4">
    <source>
        <dbReference type="ARBA" id="ARBA00022989"/>
    </source>
</evidence>
<feature type="transmembrane region" description="Helical" evidence="6">
    <location>
        <begin position="183"/>
        <end position="203"/>
    </location>
</feature>
<comment type="subcellular location">
    <subcellularLocation>
        <location evidence="1">Membrane</location>
        <topology evidence="1">Multi-pass membrane protein</topology>
    </subcellularLocation>
</comment>
<dbReference type="InterPro" id="IPR011701">
    <property type="entry name" value="MFS"/>
</dbReference>
<dbReference type="RefSeq" id="WP_185799333.1">
    <property type="nucleotide sequence ID" value="NZ_JACJVJ010000001.1"/>
</dbReference>
<feature type="transmembrane region" description="Helical" evidence="6">
    <location>
        <begin position="428"/>
        <end position="447"/>
    </location>
</feature>
<sequence>MATGAAPSPADTARSATPRFGPLYRGWLLTLVLLTAAFGYVDRVIVQTLAQPIKEDLGLSDFQLGMLSGLGFAILYSVLGLPIARLAERHSRITIISVSVALFSGFTALCGMAGNFTQLFLCRIGVGIGEAGVQSPSVSLLGDHFPAHQRGRAMTIMKLGAPVGSFCGALAAGWLAHHYGWRVAIMAIAGPGLIVALLFRLTLREPERGMCDEIPPAKGERPPSFSAVLKMMWLRPEFRHMIIALALVTMGLFGGGAFVTPFFMRVHDLPLDQAAVYIAILTGVAASAGFVFGGFTIDFIGRRSPRWYGLLPATGVAMAVPFYLLGYWVGDPRLGLFFQIFGGASLFFHQIPTLVAFQNMVTARMRATAAFVFFFVSSLLGIGLGPPLMGFISDLYASMFYAGDFAASCSAQAMTADCASASAQGVRYALMTSMVLYLWAATHFFLASRRFTTQNELA</sequence>
<dbReference type="EMBL" id="JACJVJ010000001">
    <property type="protein sequence ID" value="MBC2776013.1"/>
    <property type="molecule type" value="Genomic_DNA"/>
</dbReference>
<evidence type="ECO:0000256" key="1">
    <source>
        <dbReference type="ARBA" id="ARBA00004141"/>
    </source>
</evidence>
<feature type="transmembrane region" description="Helical" evidence="6">
    <location>
        <begin position="93"/>
        <end position="114"/>
    </location>
</feature>
<gene>
    <name evidence="8" type="ORF">H6P80_00105</name>
</gene>
<dbReference type="GO" id="GO:0016020">
    <property type="term" value="C:membrane"/>
    <property type="evidence" value="ECO:0007669"/>
    <property type="project" value="UniProtKB-SubCell"/>
</dbReference>
<feature type="transmembrane region" description="Helical" evidence="6">
    <location>
        <begin position="159"/>
        <end position="177"/>
    </location>
</feature>
<evidence type="ECO:0000256" key="6">
    <source>
        <dbReference type="SAM" id="Phobius"/>
    </source>
</evidence>
<evidence type="ECO:0000256" key="3">
    <source>
        <dbReference type="ARBA" id="ARBA00022692"/>
    </source>
</evidence>
<keyword evidence="2" id="KW-0813">Transport</keyword>
<feature type="domain" description="Major facilitator superfamily (MFS) profile" evidence="7">
    <location>
        <begin position="28"/>
        <end position="450"/>
    </location>
</feature>
<feature type="transmembrane region" description="Helical" evidence="6">
    <location>
        <begin position="369"/>
        <end position="392"/>
    </location>
</feature>
<keyword evidence="4 6" id="KW-1133">Transmembrane helix</keyword>
<evidence type="ECO:0000313" key="8">
    <source>
        <dbReference type="EMBL" id="MBC2776013.1"/>
    </source>
</evidence>
<evidence type="ECO:0000259" key="7">
    <source>
        <dbReference type="PROSITE" id="PS50850"/>
    </source>
</evidence>
<dbReference type="InterPro" id="IPR044770">
    <property type="entry name" value="MFS_spinster-like"/>
</dbReference>
<protein>
    <submittedName>
        <fullName evidence="8">MFS transporter</fullName>
    </submittedName>
</protein>
<evidence type="ECO:0000313" key="9">
    <source>
        <dbReference type="Proteomes" id="UP000564378"/>
    </source>
</evidence>
<feature type="transmembrane region" description="Helical" evidence="6">
    <location>
        <begin position="275"/>
        <end position="295"/>
    </location>
</feature>
<dbReference type="InterPro" id="IPR020846">
    <property type="entry name" value="MFS_dom"/>
</dbReference>
<comment type="caution">
    <text evidence="8">The sequence shown here is derived from an EMBL/GenBank/DDBJ whole genome shotgun (WGS) entry which is preliminary data.</text>
</comment>
<dbReference type="Gene3D" id="1.20.1250.20">
    <property type="entry name" value="MFS general substrate transporter like domains"/>
    <property type="match status" value="1"/>
</dbReference>
<dbReference type="InterPro" id="IPR005829">
    <property type="entry name" value="Sugar_transporter_CS"/>
</dbReference>
<keyword evidence="5 6" id="KW-0472">Membrane</keyword>
<dbReference type="SUPFAM" id="SSF103473">
    <property type="entry name" value="MFS general substrate transporter"/>
    <property type="match status" value="1"/>
</dbReference>
<dbReference type="AlphaFoldDB" id="A0A842HU02"/>
<dbReference type="GO" id="GO:0022857">
    <property type="term" value="F:transmembrane transporter activity"/>
    <property type="evidence" value="ECO:0007669"/>
    <property type="project" value="InterPro"/>
</dbReference>
<feature type="transmembrane region" description="Helical" evidence="6">
    <location>
        <begin position="241"/>
        <end position="263"/>
    </location>
</feature>
<name>A0A842HU02_9SPHN</name>
<dbReference type="Pfam" id="PF07690">
    <property type="entry name" value="MFS_1"/>
    <property type="match status" value="1"/>
</dbReference>
<keyword evidence="3 6" id="KW-0812">Transmembrane</keyword>
<feature type="transmembrane region" description="Helical" evidence="6">
    <location>
        <begin position="62"/>
        <end position="87"/>
    </location>
</feature>
<keyword evidence="9" id="KW-1185">Reference proteome</keyword>
<dbReference type="InterPro" id="IPR036259">
    <property type="entry name" value="MFS_trans_sf"/>
</dbReference>